<dbReference type="CDD" id="cd00293">
    <property type="entry name" value="USP-like"/>
    <property type="match status" value="1"/>
</dbReference>
<dbReference type="PANTHER" id="PTHR46268">
    <property type="entry name" value="STRESS RESPONSE PROTEIN NHAX"/>
    <property type="match status" value="1"/>
</dbReference>
<reference evidence="4 5" key="1">
    <citation type="submission" date="2020-01" db="EMBL/GenBank/DDBJ databases">
        <title>Genome sequence of Desulfovibrio aerotolerans DSM 16695(T).</title>
        <authorList>
            <person name="Karnachuk O."/>
            <person name="Avakyan M."/>
            <person name="Mardanov A."/>
            <person name="Kadnikov V."/>
            <person name="Ravin N."/>
        </authorList>
    </citation>
    <scope>NUCLEOTIDE SEQUENCE [LARGE SCALE GENOMIC DNA]</scope>
    <source>
        <strain evidence="4 5">DSM 16695</strain>
    </source>
</reference>
<dbReference type="GO" id="GO:0005737">
    <property type="term" value="C:cytoplasm"/>
    <property type="evidence" value="ECO:0007669"/>
    <property type="project" value="UniProtKB-SubCell"/>
</dbReference>
<dbReference type="Proteomes" id="UP000482487">
    <property type="component" value="Unassembled WGS sequence"/>
</dbReference>
<dbReference type="PIRSF" id="PIRSF006276">
    <property type="entry name" value="UspA"/>
    <property type="match status" value="1"/>
</dbReference>
<keyword evidence="5" id="KW-1185">Reference proteome</keyword>
<evidence type="ECO:0000256" key="2">
    <source>
        <dbReference type="PIRNR" id="PIRNR006276"/>
    </source>
</evidence>
<dbReference type="InterPro" id="IPR006016">
    <property type="entry name" value="UspA"/>
</dbReference>
<name>A0A7C9IKV4_9BACT</name>
<dbReference type="InterPro" id="IPR014729">
    <property type="entry name" value="Rossmann-like_a/b/a_fold"/>
</dbReference>
<dbReference type="SUPFAM" id="SSF52402">
    <property type="entry name" value="Adenine nucleotide alpha hydrolases-like"/>
    <property type="match status" value="1"/>
</dbReference>
<dbReference type="Pfam" id="PF00582">
    <property type="entry name" value="Usp"/>
    <property type="match status" value="1"/>
</dbReference>
<gene>
    <name evidence="4" type="ORF">GTA51_09065</name>
</gene>
<accession>A0A7C9IKV4</accession>
<feature type="domain" description="UspA" evidence="3">
    <location>
        <begin position="2"/>
        <end position="138"/>
    </location>
</feature>
<dbReference type="AlphaFoldDB" id="A0A7C9IKV4"/>
<comment type="caution">
    <text evidence="4">The sequence shown here is derived from an EMBL/GenBank/DDBJ whole genome shotgun (WGS) entry which is preliminary data.</text>
</comment>
<evidence type="ECO:0000256" key="1">
    <source>
        <dbReference type="ARBA" id="ARBA00008791"/>
    </source>
</evidence>
<comment type="subcellular location">
    <subcellularLocation>
        <location evidence="2">Cytoplasm</location>
    </subcellularLocation>
</comment>
<dbReference type="Gene3D" id="3.40.50.620">
    <property type="entry name" value="HUPs"/>
    <property type="match status" value="1"/>
</dbReference>
<evidence type="ECO:0000259" key="3">
    <source>
        <dbReference type="Pfam" id="PF00582"/>
    </source>
</evidence>
<dbReference type="OrthoDB" id="5509188at2"/>
<organism evidence="4 5">
    <name type="scientific">Solidesulfovibrio aerotolerans</name>
    <dbReference type="NCBI Taxonomy" id="295255"/>
    <lineage>
        <taxon>Bacteria</taxon>
        <taxon>Pseudomonadati</taxon>
        <taxon>Thermodesulfobacteriota</taxon>
        <taxon>Desulfovibrionia</taxon>
        <taxon>Desulfovibrionales</taxon>
        <taxon>Desulfovibrionaceae</taxon>
        <taxon>Solidesulfovibrio</taxon>
    </lineage>
</organism>
<dbReference type="PRINTS" id="PR01438">
    <property type="entry name" value="UNVRSLSTRESS"/>
</dbReference>
<sequence>MRILVALDQSPFAVTVLEKAIALAKTQGATLSIMTVAEDFFDLGDYLDVVSVTDKIFAATKADAQKYGDLAKASGIDAEVVVEQGVSPADLIIAHAENKAIDMIVMGHQGKKGLSKYLIGSVAARVVSHAPCSVLVIR</sequence>
<evidence type="ECO:0000313" key="5">
    <source>
        <dbReference type="Proteomes" id="UP000482487"/>
    </source>
</evidence>
<proteinExistence type="inferred from homology"/>
<keyword evidence="2" id="KW-0963">Cytoplasm</keyword>
<comment type="similarity">
    <text evidence="1 2">Belongs to the universal stress protein A family.</text>
</comment>
<protein>
    <recommendedName>
        <fullName evidence="2">Universal stress protein</fullName>
    </recommendedName>
</protein>
<dbReference type="InterPro" id="IPR006015">
    <property type="entry name" value="Universal_stress_UspA"/>
</dbReference>
<dbReference type="EMBL" id="WVUD01000012">
    <property type="protein sequence ID" value="MYL83281.1"/>
    <property type="molecule type" value="Genomic_DNA"/>
</dbReference>
<evidence type="ECO:0000313" key="4">
    <source>
        <dbReference type="EMBL" id="MYL83281.1"/>
    </source>
</evidence>
<dbReference type="PANTHER" id="PTHR46268:SF6">
    <property type="entry name" value="UNIVERSAL STRESS PROTEIN UP12"/>
    <property type="match status" value="1"/>
</dbReference>